<reference evidence="2 3" key="1">
    <citation type="submission" date="2024-02" db="EMBL/GenBank/DDBJ databases">
        <title>Herpetosiphon gulosus NBRC 112829.</title>
        <authorList>
            <person name="Ichikawa N."/>
            <person name="Katano-Makiyama Y."/>
            <person name="Hidaka K."/>
        </authorList>
    </citation>
    <scope>NUCLEOTIDE SEQUENCE [LARGE SCALE GENOMIC DNA]</scope>
    <source>
        <strain evidence="2 3">NBRC 112829</strain>
    </source>
</reference>
<dbReference type="EMBL" id="BAABRU010000036">
    <property type="protein sequence ID" value="GAA5531211.1"/>
    <property type="molecule type" value="Genomic_DNA"/>
</dbReference>
<keyword evidence="3" id="KW-1185">Reference proteome</keyword>
<evidence type="ECO:0000313" key="2">
    <source>
        <dbReference type="EMBL" id="GAA5531211.1"/>
    </source>
</evidence>
<keyword evidence="1" id="KW-0472">Membrane</keyword>
<evidence type="ECO:0000256" key="1">
    <source>
        <dbReference type="SAM" id="Phobius"/>
    </source>
</evidence>
<feature type="transmembrane region" description="Helical" evidence="1">
    <location>
        <begin position="70"/>
        <end position="89"/>
    </location>
</feature>
<dbReference type="RefSeq" id="WP_345724788.1">
    <property type="nucleotide sequence ID" value="NZ_BAABRU010000036.1"/>
</dbReference>
<organism evidence="2 3">
    <name type="scientific">Herpetosiphon gulosus</name>
    <dbReference type="NCBI Taxonomy" id="1973496"/>
    <lineage>
        <taxon>Bacteria</taxon>
        <taxon>Bacillati</taxon>
        <taxon>Chloroflexota</taxon>
        <taxon>Chloroflexia</taxon>
        <taxon>Herpetosiphonales</taxon>
        <taxon>Herpetosiphonaceae</taxon>
        <taxon>Herpetosiphon</taxon>
    </lineage>
</organism>
<sequence>MSYRVPANQSPLSRRRLRLFNSFCFLSFIIVGIVGYYFVLIDLFSHPMHDWMTIVSREIMDDPNAYGTKSLIPLIPFLPCSWICIYHEYRYIEYSKRAPSGVWYGICGLLLLCSLLIFVRGFFVAG</sequence>
<feature type="transmembrane region" description="Helical" evidence="1">
    <location>
        <begin position="101"/>
        <end position="123"/>
    </location>
</feature>
<keyword evidence="1" id="KW-0812">Transmembrane</keyword>
<proteinExistence type="predicted"/>
<protein>
    <submittedName>
        <fullName evidence="2">Uncharacterized protein</fullName>
    </submittedName>
</protein>
<gene>
    <name evidence="2" type="ORF">Hgul01_05036</name>
</gene>
<name>A0ABP9X756_9CHLR</name>
<comment type="caution">
    <text evidence="2">The sequence shown here is derived from an EMBL/GenBank/DDBJ whole genome shotgun (WGS) entry which is preliminary data.</text>
</comment>
<accession>A0ABP9X756</accession>
<dbReference type="Proteomes" id="UP001428290">
    <property type="component" value="Unassembled WGS sequence"/>
</dbReference>
<keyword evidence="1" id="KW-1133">Transmembrane helix</keyword>
<feature type="transmembrane region" description="Helical" evidence="1">
    <location>
        <begin position="20"/>
        <end position="39"/>
    </location>
</feature>
<evidence type="ECO:0000313" key="3">
    <source>
        <dbReference type="Proteomes" id="UP001428290"/>
    </source>
</evidence>